<keyword evidence="10" id="KW-1185">Reference proteome</keyword>
<feature type="region of interest" description="Disordered" evidence="7">
    <location>
        <begin position="215"/>
        <end position="239"/>
    </location>
</feature>
<evidence type="ECO:0000256" key="4">
    <source>
        <dbReference type="ARBA" id="ARBA00022989"/>
    </source>
</evidence>
<feature type="compositionally biased region" description="Basic and acidic residues" evidence="7">
    <location>
        <begin position="106"/>
        <end position="166"/>
    </location>
</feature>
<reference evidence="9 11" key="1">
    <citation type="submission" date="2020-01" db="EMBL/GenBank/DDBJ databases">
        <authorList>
            <consortium name="DOE Joint Genome Institute"/>
            <person name="Haridas S."/>
            <person name="Albert R."/>
            <person name="Binder M."/>
            <person name="Bloem J."/>
            <person name="Labutti K."/>
            <person name="Salamov A."/>
            <person name="Andreopoulos B."/>
            <person name="Baker S.E."/>
            <person name="Barry K."/>
            <person name="Bills G."/>
            <person name="Bluhm B.H."/>
            <person name="Cannon C."/>
            <person name="Castanera R."/>
            <person name="Culley D.E."/>
            <person name="Daum C."/>
            <person name="Ezra D."/>
            <person name="Gonzalez J.B."/>
            <person name="Henrissat B."/>
            <person name="Kuo A."/>
            <person name="Liang C."/>
            <person name="Lipzen A."/>
            <person name="Lutzoni F."/>
            <person name="Magnuson J."/>
            <person name="Mondo S."/>
            <person name="Nolan M."/>
            <person name="Ohm R."/>
            <person name="Pangilinan J."/>
            <person name="Park H.-J."/>
            <person name="Ramirez L."/>
            <person name="Alfaro M."/>
            <person name="Sun H."/>
            <person name="Tritt A."/>
            <person name="Yoshinaga Y."/>
            <person name="Zwiers L.-H."/>
            <person name="Turgeon B.G."/>
            <person name="Goodwin S.B."/>
            <person name="Spatafora J.W."/>
            <person name="Crous P.W."/>
            <person name="Grigoriev I.V."/>
        </authorList>
    </citation>
    <scope>NUCLEOTIDE SEQUENCE</scope>
    <source>
        <strain evidence="9 11">CBS 781.70</strain>
    </source>
</reference>
<name>A0A6G1FSI5_9PEZI</name>
<dbReference type="GeneID" id="54418335"/>
<evidence type="ECO:0000313" key="9">
    <source>
        <dbReference type="EMBL" id="KAF1808825.1"/>
    </source>
</evidence>
<accession>A0A6G1FSI5</accession>
<dbReference type="InterPro" id="IPR003689">
    <property type="entry name" value="ZIP"/>
</dbReference>
<sequence>MWDGLFLLLSLSGAMGAASFLAGLLPLSFSLTKRQLRLISALGTGILVGTALIVIIPEGIETLYSASANTRKSSVQPGEGATRGGQGALSLHTFDNIGLDADRDEPEGFRGPKHLKPDVRSTDEYIRSIGKRDWRERGKTESKGKDLDSTTSKDEEMKSSDPHEVYDSIPKTDTSSPHTWISISLILGFSLMYLIDALPKLGASRPRAPMHISLSDLSQGLHPPSPTAPSTPFLPVSPQSHSPQTTTFGLLIHALADGVALGAASASSSQPTKPGSDAAHHSLTVMIFLAILIHKAPAAFGLVALLLKRGASKRTARSHLLVFSLAAPMGALLAWCAISTFGSWGTAAGGESNGQWWTGCVLIFSGGTFLYVATHSLSEATNGLGAVEPHELDLSNPYSSANGDGMGNGHAYDGYSKSSGSNLTRTEIGCTLLGMFLPLIALAGEGGHGH</sequence>
<keyword evidence="3 8" id="KW-0812">Transmembrane</keyword>
<protein>
    <submittedName>
        <fullName evidence="9 11">Zinc/iron permease</fullName>
    </submittedName>
</protein>
<feature type="transmembrane region" description="Helical" evidence="8">
    <location>
        <begin position="6"/>
        <end position="29"/>
    </location>
</feature>
<feature type="transmembrane region" description="Helical" evidence="8">
    <location>
        <begin position="248"/>
        <end position="266"/>
    </location>
</feature>
<reference evidence="11" key="3">
    <citation type="submission" date="2025-04" db="UniProtKB">
        <authorList>
            <consortium name="RefSeq"/>
        </authorList>
    </citation>
    <scope>IDENTIFICATION</scope>
    <source>
        <strain evidence="11">CBS 781.70</strain>
    </source>
</reference>
<evidence type="ECO:0000256" key="8">
    <source>
        <dbReference type="SAM" id="Phobius"/>
    </source>
</evidence>
<evidence type="ECO:0000256" key="5">
    <source>
        <dbReference type="ARBA" id="ARBA00023034"/>
    </source>
</evidence>
<reference evidence="11" key="2">
    <citation type="submission" date="2020-04" db="EMBL/GenBank/DDBJ databases">
        <authorList>
            <consortium name="NCBI Genome Project"/>
        </authorList>
    </citation>
    <scope>NUCLEOTIDE SEQUENCE</scope>
    <source>
        <strain evidence="11">CBS 781.70</strain>
    </source>
</reference>
<feature type="transmembrane region" description="Helical" evidence="8">
    <location>
        <begin position="319"/>
        <end position="344"/>
    </location>
</feature>
<feature type="region of interest" description="Disordered" evidence="7">
    <location>
        <begin position="102"/>
        <end position="174"/>
    </location>
</feature>
<gene>
    <name evidence="9 11" type="ORF">P152DRAFT_442944</name>
</gene>
<feature type="transmembrane region" description="Helical" evidence="8">
    <location>
        <begin position="180"/>
        <end position="198"/>
    </location>
</feature>
<dbReference type="GO" id="GO:0046873">
    <property type="term" value="F:metal ion transmembrane transporter activity"/>
    <property type="evidence" value="ECO:0007669"/>
    <property type="project" value="InterPro"/>
</dbReference>
<proteinExistence type="predicted"/>
<dbReference type="RefSeq" id="XP_033530456.1">
    <property type="nucleotide sequence ID" value="XM_033677765.1"/>
</dbReference>
<dbReference type="PANTHER" id="PTHR16133:SF0">
    <property type="entry name" value="ZINC_IRON REGULATED TRANSPORTER-RELATED PROTEIN 102B, ISOFORM E"/>
    <property type="match status" value="1"/>
</dbReference>
<evidence type="ECO:0000256" key="3">
    <source>
        <dbReference type="ARBA" id="ARBA00022692"/>
    </source>
</evidence>
<dbReference type="AlphaFoldDB" id="A0A6G1FSI5"/>
<feature type="transmembrane region" description="Helical" evidence="8">
    <location>
        <begin position="356"/>
        <end position="374"/>
    </location>
</feature>
<dbReference type="Pfam" id="PF02535">
    <property type="entry name" value="Zip"/>
    <property type="match status" value="1"/>
</dbReference>
<evidence type="ECO:0000256" key="2">
    <source>
        <dbReference type="ARBA" id="ARBA00004394"/>
    </source>
</evidence>
<dbReference type="Proteomes" id="UP000504638">
    <property type="component" value="Unplaced"/>
</dbReference>
<organism evidence="9">
    <name type="scientific">Eremomyces bilateralis CBS 781.70</name>
    <dbReference type="NCBI Taxonomy" id="1392243"/>
    <lineage>
        <taxon>Eukaryota</taxon>
        <taxon>Fungi</taxon>
        <taxon>Dikarya</taxon>
        <taxon>Ascomycota</taxon>
        <taxon>Pezizomycotina</taxon>
        <taxon>Dothideomycetes</taxon>
        <taxon>Dothideomycetes incertae sedis</taxon>
        <taxon>Eremomycetales</taxon>
        <taxon>Eremomycetaceae</taxon>
        <taxon>Eremomyces</taxon>
    </lineage>
</organism>
<evidence type="ECO:0000256" key="6">
    <source>
        <dbReference type="ARBA" id="ARBA00023136"/>
    </source>
</evidence>
<keyword evidence="5" id="KW-0333">Golgi apparatus</keyword>
<evidence type="ECO:0000313" key="10">
    <source>
        <dbReference type="Proteomes" id="UP000504638"/>
    </source>
</evidence>
<evidence type="ECO:0000256" key="7">
    <source>
        <dbReference type="SAM" id="MobiDB-lite"/>
    </source>
</evidence>
<keyword evidence="4 8" id="KW-1133">Transmembrane helix</keyword>
<evidence type="ECO:0000256" key="1">
    <source>
        <dbReference type="ARBA" id="ARBA00004127"/>
    </source>
</evidence>
<evidence type="ECO:0000313" key="11">
    <source>
        <dbReference type="RefSeq" id="XP_033530456.1"/>
    </source>
</evidence>
<dbReference type="OrthoDB" id="19859at2759"/>
<keyword evidence="6 8" id="KW-0472">Membrane</keyword>
<feature type="transmembrane region" description="Helical" evidence="8">
    <location>
        <begin position="36"/>
        <end position="56"/>
    </location>
</feature>
<comment type="subcellular location">
    <subcellularLocation>
        <location evidence="1">Endomembrane system</location>
        <topology evidence="1">Multi-pass membrane protein</topology>
    </subcellularLocation>
    <subcellularLocation>
        <location evidence="2">Golgi apparatus membrane</location>
    </subcellularLocation>
</comment>
<dbReference type="EMBL" id="ML975178">
    <property type="protein sequence ID" value="KAF1808825.1"/>
    <property type="molecule type" value="Genomic_DNA"/>
</dbReference>
<dbReference type="GO" id="GO:0006829">
    <property type="term" value="P:zinc ion transport"/>
    <property type="evidence" value="ECO:0007669"/>
    <property type="project" value="InterPro"/>
</dbReference>
<dbReference type="GO" id="GO:0000139">
    <property type="term" value="C:Golgi membrane"/>
    <property type="evidence" value="ECO:0007669"/>
    <property type="project" value="UniProtKB-SubCell"/>
</dbReference>
<dbReference type="PANTHER" id="PTHR16133">
    <property type="entry name" value="SOLUTE CARRIER FAMILY 39 ZINC TRANSPORTER , MEMBER 9-RELATED"/>
    <property type="match status" value="1"/>
</dbReference>
<dbReference type="InterPro" id="IPR045891">
    <property type="entry name" value="ZIP9"/>
</dbReference>
<feature type="transmembrane region" description="Helical" evidence="8">
    <location>
        <begin position="286"/>
        <end position="307"/>
    </location>
</feature>